<name>A0A0A0DHC3_9STRE</name>
<keyword evidence="2" id="KW-1185">Reference proteome</keyword>
<dbReference type="STRING" id="176090.SSIN_0700"/>
<reference evidence="1 2" key="1">
    <citation type="submission" date="2014-06" db="EMBL/GenBank/DDBJ databases">
        <authorList>
            <person name="Teng J.L."/>
            <person name="Huang Y."/>
            <person name="Tse H."/>
            <person name="Lau S.K."/>
            <person name="Woo P.C."/>
        </authorList>
    </citation>
    <scope>NUCLEOTIDE SEQUENCE [LARGE SCALE GENOMIC DNA]</scope>
    <source>
        <strain evidence="1 2">HKU4</strain>
    </source>
</reference>
<comment type="caution">
    <text evidence="1">The sequence shown here is derived from an EMBL/GenBank/DDBJ whole genome shotgun (WGS) entry which is preliminary data.</text>
</comment>
<proteinExistence type="predicted"/>
<dbReference type="AlphaFoldDB" id="A0A0A0DHC3"/>
<dbReference type="Proteomes" id="UP000030019">
    <property type="component" value="Unassembled WGS sequence"/>
</dbReference>
<evidence type="ECO:0000313" key="1">
    <source>
        <dbReference type="EMBL" id="KGM37494.1"/>
    </source>
</evidence>
<evidence type="ECO:0000313" key="2">
    <source>
        <dbReference type="Proteomes" id="UP000030019"/>
    </source>
</evidence>
<organism evidence="1 2">
    <name type="scientific">Streptococcus sinensis</name>
    <dbReference type="NCBI Taxonomy" id="176090"/>
    <lineage>
        <taxon>Bacteria</taxon>
        <taxon>Bacillati</taxon>
        <taxon>Bacillota</taxon>
        <taxon>Bacilli</taxon>
        <taxon>Lactobacillales</taxon>
        <taxon>Streptococcaceae</taxon>
        <taxon>Streptococcus</taxon>
    </lineage>
</organism>
<protein>
    <submittedName>
        <fullName evidence="1">Uncharacterized protein</fullName>
    </submittedName>
</protein>
<dbReference type="PATRIC" id="fig|176090.4.peg.694"/>
<gene>
    <name evidence="1" type="ORF">SSIN_0700</name>
</gene>
<sequence>MYKLQSIEEYGTTRVLILENVDTGRQERCFDDSLLLDFNNFEFMKVGNSYQCKILLVGKVDSAGELFTYLGKERVGSKNLLKLAGSDQSLYYLDEGGVWHTLQENQSLMVSYSRKDLIQVEEILHPSLR</sequence>
<dbReference type="EMBL" id="JPEN01000051">
    <property type="protein sequence ID" value="KGM37494.1"/>
    <property type="molecule type" value="Genomic_DNA"/>
</dbReference>
<dbReference type="eggNOG" id="ENOG50343W4">
    <property type="taxonomic scope" value="Bacteria"/>
</dbReference>
<dbReference type="RefSeq" id="WP_037615793.1">
    <property type="nucleotide sequence ID" value="NZ_JPEN01000051.1"/>
</dbReference>
<accession>A0A0A0DHC3</accession>